<proteinExistence type="predicted"/>
<dbReference type="AlphaFoldDB" id="A0AAJ6ZCE8"/>
<dbReference type="Proteomes" id="UP000694872">
    <property type="component" value="Unplaced"/>
</dbReference>
<evidence type="ECO:0000259" key="7">
    <source>
        <dbReference type="PROSITE" id="PS50940"/>
    </source>
</evidence>
<dbReference type="InterPro" id="IPR051940">
    <property type="entry name" value="Chitin_bind-dev_reg"/>
</dbReference>
<keyword evidence="2 6" id="KW-0732">Signal</keyword>
<dbReference type="SMART" id="SM00494">
    <property type="entry name" value="ChtBD2"/>
    <property type="match status" value="2"/>
</dbReference>
<organism evidence="8">
    <name type="scientific">Papilio xuthus</name>
    <name type="common">Asian swallowtail butterfly</name>
    <dbReference type="NCBI Taxonomy" id="66420"/>
    <lineage>
        <taxon>Eukaryota</taxon>
        <taxon>Metazoa</taxon>
        <taxon>Ecdysozoa</taxon>
        <taxon>Arthropoda</taxon>
        <taxon>Hexapoda</taxon>
        <taxon>Insecta</taxon>
        <taxon>Pterygota</taxon>
        <taxon>Neoptera</taxon>
        <taxon>Endopterygota</taxon>
        <taxon>Lepidoptera</taxon>
        <taxon>Glossata</taxon>
        <taxon>Ditrysia</taxon>
        <taxon>Papilionoidea</taxon>
        <taxon>Papilionidae</taxon>
        <taxon>Papilioninae</taxon>
        <taxon>Papilio</taxon>
    </lineage>
</organism>
<feature type="domain" description="Chitin-binding type-2" evidence="7">
    <location>
        <begin position="23"/>
        <end position="80"/>
    </location>
</feature>
<dbReference type="Gene3D" id="2.170.140.10">
    <property type="entry name" value="Chitin binding domain"/>
    <property type="match status" value="2"/>
</dbReference>
<keyword evidence="5" id="KW-0325">Glycoprotein</keyword>
<feature type="signal peptide" evidence="6">
    <location>
        <begin position="1"/>
        <end position="15"/>
    </location>
</feature>
<evidence type="ECO:0000256" key="2">
    <source>
        <dbReference type="ARBA" id="ARBA00022729"/>
    </source>
</evidence>
<keyword evidence="3" id="KW-0677">Repeat</keyword>
<dbReference type="GeneID" id="106119272"/>
<keyword evidence="1" id="KW-0147">Chitin-binding</keyword>
<dbReference type="InterPro" id="IPR036508">
    <property type="entry name" value="Chitin-bd_dom_sf"/>
</dbReference>
<dbReference type="PANTHER" id="PTHR23301">
    <property type="entry name" value="CHITIN BINDING PERITROPHIN-A"/>
    <property type="match status" value="1"/>
</dbReference>
<evidence type="ECO:0000256" key="3">
    <source>
        <dbReference type="ARBA" id="ARBA00022737"/>
    </source>
</evidence>
<dbReference type="GO" id="GO:0005576">
    <property type="term" value="C:extracellular region"/>
    <property type="evidence" value="ECO:0007669"/>
    <property type="project" value="InterPro"/>
</dbReference>
<dbReference type="KEGG" id="pxu:106119272"/>
<feature type="domain" description="Chitin-binding type-2" evidence="7">
    <location>
        <begin position="125"/>
        <end position="183"/>
    </location>
</feature>
<dbReference type="PANTHER" id="PTHR23301:SF0">
    <property type="entry name" value="CHITIN-BINDING TYPE-2 DOMAIN-CONTAINING PROTEIN-RELATED"/>
    <property type="match status" value="1"/>
</dbReference>
<dbReference type="PROSITE" id="PS50940">
    <property type="entry name" value="CHIT_BIND_II"/>
    <property type="match status" value="2"/>
</dbReference>
<dbReference type="RefSeq" id="XP_013169642.1">
    <property type="nucleotide sequence ID" value="XM_013314188.1"/>
</dbReference>
<feature type="chain" id="PRO_5042508572" evidence="6">
    <location>
        <begin position="16"/>
        <end position="183"/>
    </location>
</feature>
<sequence length="183" mass="21534">MEVFLIIIIIPIIQSVVIDQQNLNISETDWKIELVLAHEDCNKFYKNYNGKPLEVLCPKGLYFNINYLQCDWKHKVNCNGRRTPEDQRDDIITNDAELEIDDVENEDIDVDSDNEIVNTDLDFFENGCPMNPLIRWLLPHEDNCNQFYTCFMSIKVKRQCPPFLHFNRKYQVCDWPRAAGCAL</sequence>
<protein>
    <submittedName>
        <fullName evidence="8">Probable chitinase 3</fullName>
    </submittedName>
</protein>
<evidence type="ECO:0000256" key="5">
    <source>
        <dbReference type="ARBA" id="ARBA00023180"/>
    </source>
</evidence>
<evidence type="ECO:0000256" key="1">
    <source>
        <dbReference type="ARBA" id="ARBA00022669"/>
    </source>
</evidence>
<evidence type="ECO:0000256" key="4">
    <source>
        <dbReference type="ARBA" id="ARBA00023157"/>
    </source>
</evidence>
<dbReference type="SUPFAM" id="SSF57625">
    <property type="entry name" value="Invertebrate chitin-binding proteins"/>
    <property type="match status" value="2"/>
</dbReference>
<evidence type="ECO:0000313" key="8">
    <source>
        <dbReference type="RefSeq" id="XP_013169642.1"/>
    </source>
</evidence>
<evidence type="ECO:0000256" key="6">
    <source>
        <dbReference type="SAM" id="SignalP"/>
    </source>
</evidence>
<dbReference type="InterPro" id="IPR002557">
    <property type="entry name" value="Chitin-bd_dom"/>
</dbReference>
<reference evidence="8" key="1">
    <citation type="submission" date="2025-08" db="UniProtKB">
        <authorList>
            <consortium name="RefSeq"/>
        </authorList>
    </citation>
    <scope>IDENTIFICATION</scope>
</reference>
<dbReference type="Pfam" id="PF01607">
    <property type="entry name" value="CBM_14"/>
    <property type="match status" value="2"/>
</dbReference>
<accession>A0AAJ6ZCE8</accession>
<gene>
    <name evidence="8" type="primary">LOC106119272</name>
</gene>
<name>A0AAJ6ZCE8_PAPXU</name>
<dbReference type="GO" id="GO:0008061">
    <property type="term" value="F:chitin binding"/>
    <property type="evidence" value="ECO:0007669"/>
    <property type="project" value="UniProtKB-KW"/>
</dbReference>
<keyword evidence="4" id="KW-1015">Disulfide bond</keyword>